<dbReference type="Gene3D" id="3.30.420.10">
    <property type="entry name" value="Ribonuclease H-like superfamily/Ribonuclease H"/>
    <property type="match status" value="1"/>
</dbReference>
<evidence type="ECO:0000256" key="1">
    <source>
        <dbReference type="ARBA" id="ARBA00002190"/>
    </source>
</evidence>
<dbReference type="GO" id="GO:0015074">
    <property type="term" value="P:DNA integration"/>
    <property type="evidence" value="ECO:0007669"/>
    <property type="project" value="InterPro"/>
</dbReference>
<evidence type="ECO:0000313" key="7">
    <source>
        <dbReference type="EMBL" id="RTE64226.1"/>
    </source>
</evidence>
<feature type="domain" description="Integrase catalytic" evidence="6">
    <location>
        <begin position="151"/>
        <end position="312"/>
    </location>
</feature>
<dbReference type="OrthoDB" id="9803231at2"/>
<evidence type="ECO:0000256" key="4">
    <source>
        <dbReference type="ARBA" id="ARBA00023125"/>
    </source>
</evidence>
<dbReference type="InterPro" id="IPR001584">
    <property type="entry name" value="Integrase_cat-core"/>
</dbReference>
<keyword evidence="3" id="KW-0815">Transposition</keyword>
<protein>
    <submittedName>
        <fullName evidence="7">IS30 family transposase</fullName>
    </submittedName>
</protein>
<dbReference type="PROSITE" id="PS50994">
    <property type="entry name" value="INTEGRASE"/>
    <property type="match status" value="1"/>
</dbReference>
<dbReference type="PANTHER" id="PTHR10948">
    <property type="entry name" value="TRANSPOSASE"/>
    <property type="match status" value="1"/>
</dbReference>
<dbReference type="Proteomes" id="UP000283087">
    <property type="component" value="Unassembled WGS sequence"/>
</dbReference>
<reference evidence="7 8" key="1">
    <citation type="submission" date="2018-11" db="EMBL/GenBank/DDBJ databases">
        <title>The draft genome sequence of Amphritea opalescens ANRC-JH13T.</title>
        <authorList>
            <person name="Fang Z."/>
            <person name="Zhang Y."/>
            <person name="Han X."/>
        </authorList>
    </citation>
    <scope>NUCLEOTIDE SEQUENCE [LARGE SCALE GENOMIC DNA]</scope>
    <source>
        <strain evidence="7 8">ANRC-JH13</strain>
    </source>
</reference>
<dbReference type="InterPro" id="IPR053392">
    <property type="entry name" value="Transposase_IS30-like"/>
</dbReference>
<dbReference type="EMBL" id="RQXW01000045">
    <property type="protein sequence ID" value="RTE64226.1"/>
    <property type="molecule type" value="Genomic_DNA"/>
</dbReference>
<dbReference type="AlphaFoldDB" id="A0A430KL63"/>
<dbReference type="InterPro" id="IPR001598">
    <property type="entry name" value="Transposase_IS30_CS"/>
</dbReference>
<dbReference type="GO" id="GO:0005829">
    <property type="term" value="C:cytosol"/>
    <property type="evidence" value="ECO:0007669"/>
    <property type="project" value="TreeGrafter"/>
</dbReference>
<dbReference type="RefSeq" id="WP_126160129.1">
    <property type="nucleotide sequence ID" value="NZ_RQXW01000045.1"/>
</dbReference>
<evidence type="ECO:0000313" key="8">
    <source>
        <dbReference type="Proteomes" id="UP000283087"/>
    </source>
</evidence>
<dbReference type="GO" id="GO:0006313">
    <property type="term" value="P:DNA transposition"/>
    <property type="evidence" value="ECO:0007669"/>
    <property type="project" value="InterPro"/>
</dbReference>
<dbReference type="GO" id="GO:0003677">
    <property type="term" value="F:DNA binding"/>
    <property type="evidence" value="ECO:0007669"/>
    <property type="project" value="UniProtKB-KW"/>
</dbReference>
<evidence type="ECO:0000256" key="5">
    <source>
        <dbReference type="ARBA" id="ARBA00023172"/>
    </source>
</evidence>
<dbReference type="InterPro" id="IPR012337">
    <property type="entry name" value="RNaseH-like_sf"/>
</dbReference>
<keyword evidence="8" id="KW-1185">Reference proteome</keyword>
<dbReference type="Pfam" id="PF00665">
    <property type="entry name" value="rve"/>
    <property type="match status" value="1"/>
</dbReference>
<keyword evidence="4" id="KW-0238">DNA-binding</keyword>
<dbReference type="GO" id="GO:0004803">
    <property type="term" value="F:transposase activity"/>
    <property type="evidence" value="ECO:0007669"/>
    <property type="project" value="InterPro"/>
</dbReference>
<comment type="similarity">
    <text evidence="2">Belongs to the transposase IS30 family.</text>
</comment>
<dbReference type="Gene3D" id="1.10.10.60">
    <property type="entry name" value="Homeodomain-like"/>
    <property type="match status" value="1"/>
</dbReference>
<comment type="caution">
    <text evidence="7">The sequence shown here is derived from an EMBL/GenBank/DDBJ whole genome shotgun (WGS) entry which is preliminary data.</text>
</comment>
<dbReference type="NCBIfam" id="NF033563">
    <property type="entry name" value="transpos_IS30"/>
    <property type="match status" value="1"/>
</dbReference>
<organism evidence="7 8">
    <name type="scientific">Amphritea opalescens</name>
    <dbReference type="NCBI Taxonomy" id="2490544"/>
    <lineage>
        <taxon>Bacteria</taxon>
        <taxon>Pseudomonadati</taxon>
        <taxon>Pseudomonadota</taxon>
        <taxon>Gammaproteobacteria</taxon>
        <taxon>Oceanospirillales</taxon>
        <taxon>Oceanospirillaceae</taxon>
        <taxon>Amphritea</taxon>
    </lineage>
</organism>
<dbReference type="Pfam" id="PF13936">
    <property type="entry name" value="HTH_38"/>
    <property type="match status" value="1"/>
</dbReference>
<proteinExistence type="inferred from homology"/>
<dbReference type="PANTHER" id="PTHR10948:SF23">
    <property type="entry name" value="TRANSPOSASE INSI FOR INSERTION SEQUENCE ELEMENT IS30A-RELATED"/>
    <property type="match status" value="1"/>
</dbReference>
<sequence>MTYQQLTEGKRYQISILLAQGYRPAFIAKTIDVHRSTVYRELDRNGSKDGYHPEQAQQKTQERRTLAAKYKIPALTVEYVELGLSLHWSPEQISGVGHLIDMPVSHEWIYRYIAANKSAGGTLYKALRQGHKRYRRGVNTKRCVIPDPRSIDERPEVVENRERFGDWEVDTVLGKQGTGALVTLAERKSRMYLVRKVAAKRAADVRDAVIDMLKPYAASVRTITADNGSEFVEHKAIADALNIDFYFAHPYSSWERGLNENFNGLLRQYIPKGIDLHLVSDEDVRRAEKRLNLRPRKCLGFRQPEAVFRELLQVA</sequence>
<dbReference type="InterPro" id="IPR036397">
    <property type="entry name" value="RNaseH_sf"/>
</dbReference>
<dbReference type="InterPro" id="IPR025246">
    <property type="entry name" value="IS30-like_HTH"/>
</dbReference>
<accession>A0A430KL63</accession>
<evidence type="ECO:0000259" key="6">
    <source>
        <dbReference type="PROSITE" id="PS50994"/>
    </source>
</evidence>
<keyword evidence="5" id="KW-0233">DNA recombination</keyword>
<evidence type="ECO:0000256" key="2">
    <source>
        <dbReference type="ARBA" id="ARBA00006363"/>
    </source>
</evidence>
<dbReference type="SUPFAM" id="SSF53098">
    <property type="entry name" value="Ribonuclease H-like"/>
    <property type="match status" value="1"/>
</dbReference>
<dbReference type="InterPro" id="IPR051917">
    <property type="entry name" value="Transposase-Integrase"/>
</dbReference>
<dbReference type="PROSITE" id="PS01043">
    <property type="entry name" value="TRANSPOSASE_IS30"/>
    <property type="match status" value="1"/>
</dbReference>
<name>A0A430KL63_9GAMM</name>
<gene>
    <name evidence="7" type="ORF">EH243_18475</name>
</gene>
<comment type="function">
    <text evidence="1">Required for the transposition of the insertion element.</text>
</comment>
<evidence type="ECO:0000256" key="3">
    <source>
        <dbReference type="ARBA" id="ARBA00022578"/>
    </source>
</evidence>